<keyword evidence="1" id="KW-1133">Transmembrane helix</keyword>
<keyword evidence="1" id="KW-0812">Transmembrane</keyword>
<reference evidence="2" key="2">
    <citation type="submission" date="2021-06" db="EMBL/GenBank/DDBJ databases">
        <title>Genomic Description and Analysis of Intracellular Bacteria, Candidatus Berkiella cookevillensis and Candidatus Berkiella aquae.</title>
        <authorList>
            <person name="Kidane D.T."/>
            <person name="Mehari Y.T."/>
            <person name="Rice F.C."/>
            <person name="Arivett B.A."/>
            <person name="Farone A.L."/>
            <person name="Berk S.G."/>
            <person name="Farone M.B."/>
        </authorList>
    </citation>
    <scope>NUCLEOTIDE SEQUENCE</scope>
    <source>
        <strain evidence="2">HT99</strain>
    </source>
</reference>
<dbReference type="RefSeq" id="WP_075067193.1">
    <property type="nucleotide sequence ID" value="NZ_LKAJ02000001.1"/>
</dbReference>
<keyword evidence="3" id="KW-1185">Reference proteome</keyword>
<proteinExistence type="predicted"/>
<feature type="transmembrane region" description="Helical" evidence="1">
    <location>
        <begin position="12"/>
        <end position="35"/>
    </location>
</feature>
<feature type="transmembrane region" description="Helical" evidence="1">
    <location>
        <begin position="41"/>
        <end position="61"/>
    </location>
</feature>
<dbReference type="EMBL" id="LKAJ02000001">
    <property type="protein sequence ID" value="MCS5712292.1"/>
    <property type="molecule type" value="Genomic_DNA"/>
</dbReference>
<dbReference type="Pfam" id="PF19588">
    <property type="entry name" value="SxtJ"/>
    <property type="match status" value="1"/>
</dbReference>
<keyword evidence="1" id="KW-0472">Membrane</keyword>
<reference evidence="2" key="1">
    <citation type="journal article" date="2016" name="Genome Announc.">
        <title>Draft Genome Sequences of Two Novel Amoeba-Resistant Intranuclear Bacteria, 'Candidatus Berkiella cookevillensis' and 'Candidatus Berkiella aquae'.</title>
        <authorList>
            <person name="Mehari Y.T."/>
            <person name="Arivett B.A."/>
            <person name="Farone A.L."/>
            <person name="Gunderson J.H."/>
            <person name="Farone M.B."/>
        </authorList>
    </citation>
    <scope>NUCLEOTIDE SEQUENCE</scope>
    <source>
        <strain evidence="2">HT99</strain>
    </source>
</reference>
<evidence type="ECO:0000256" key="1">
    <source>
        <dbReference type="SAM" id="Phobius"/>
    </source>
</evidence>
<feature type="transmembrane region" description="Helical" evidence="1">
    <location>
        <begin position="82"/>
        <end position="102"/>
    </location>
</feature>
<comment type="caution">
    <text evidence="2">The sequence shown here is derived from an EMBL/GenBank/DDBJ whole genome shotgun (WGS) entry which is preliminary data.</text>
</comment>
<name>A0AAE3L892_9GAMM</name>
<evidence type="ECO:0008006" key="4">
    <source>
        <dbReference type="Google" id="ProtNLM"/>
    </source>
</evidence>
<dbReference type="Proteomes" id="UP000051497">
    <property type="component" value="Unassembled WGS sequence"/>
</dbReference>
<evidence type="ECO:0000313" key="2">
    <source>
        <dbReference type="EMBL" id="MCS5712292.1"/>
    </source>
</evidence>
<dbReference type="AlphaFoldDB" id="A0AAE3L892"/>
<dbReference type="InterPro" id="IPR045781">
    <property type="entry name" value="SxtJ"/>
</dbReference>
<evidence type="ECO:0000313" key="3">
    <source>
        <dbReference type="Proteomes" id="UP000051497"/>
    </source>
</evidence>
<accession>A0AAE3L892</accession>
<organism evidence="2 3">
    <name type="scientific">Candidatus Berkiella aquae</name>
    <dbReference type="NCBI Taxonomy" id="295108"/>
    <lineage>
        <taxon>Bacteria</taxon>
        <taxon>Pseudomonadati</taxon>
        <taxon>Pseudomonadota</taxon>
        <taxon>Gammaproteobacteria</taxon>
        <taxon>Candidatus Berkiellales</taxon>
        <taxon>Candidatus Berkiellaceae</taxon>
        <taxon>Candidatus Berkiella</taxon>
    </lineage>
</organism>
<sequence length="134" mass="15393">MMNIQSLTIPELRKFGLTLASVFIGAFGLLFPLLFNKPIPSWPWIIGIAVLIPTMTKPAWLKAIYHPWMKIGHVLGWINTRIILGLIFFFLITPIGLFRRVLGKDSLGLQFDKELKTYRKQVASQSIQHMEKPF</sequence>
<gene>
    <name evidence="2" type="ORF">HT99x_012695</name>
</gene>
<protein>
    <recommendedName>
        <fullName evidence="4">SxtJ</fullName>
    </recommendedName>
</protein>